<dbReference type="Pfam" id="PF00048">
    <property type="entry name" value="IL8"/>
    <property type="match status" value="1"/>
</dbReference>
<comment type="subcellular location">
    <subcellularLocation>
        <location evidence="1">Secreted</location>
    </subcellularLocation>
</comment>
<dbReference type="GO" id="GO:0006955">
    <property type="term" value="P:immune response"/>
    <property type="evidence" value="ECO:0007669"/>
    <property type="project" value="InterPro"/>
</dbReference>
<evidence type="ECO:0000256" key="1">
    <source>
        <dbReference type="ARBA" id="ARBA00004613"/>
    </source>
</evidence>
<evidence type="ECO:0000256" key="3">
    <source>
        <dbReference type="ARBA" id="ARBA00022525"/>
    </source>
</evidence>
<dbReference type="EMBL" id="CAWUFR010000285">
    <property type="protein sequence ID" value="CAK6975099.1"/>
    <property type="molecule type" value="Genomic_DNA"/>
</dbReference>
<dbReference type="Gene3D" id="2.40.50.40">
    <property type="match status" value="1"/>
</dbReference>
<keyword evidence="7" id="KW-1185">Reference proteome</keyword>
<reference evidence="6 7" key="1">
    <citation type="submission" date="2024-01" db="EMBL/GenBank/DDBJ databases">
        <authorList>
            <person name="Alioto T."/>
            <person name="Alioto T."/>
            <person name="Gomez Garrido J."/>
        </authorList>
    </citation>
    <scope>NUCLEOTIDE SEQUENCE [LARGE SCALE GENOMIC DNA]</scope>
</reference>
<accession>A0AAV1PU26</accession>
<feature type="domain" description="Chemokine interleukin-8-like" evidence="5">
    <location>
        <begin position="91"/>
        <end position="149"/>
    </location>
</feature>
<keyword evidence="2" id="KW-0202">Cytokine</keyword>
<dbReference type="InterPro" id="IPR001811">
    <property type="entry name" value="Chemokine_IL8-like_dom"/>
</dbReference>
<keyword evidence="4" id="KW-0732">Signal</keyword>
<evidence type="ECO:0000259" key="5">
    <source>
        <dbReference type="SMART" id="SM00199"/>
    </source>
</evidence>
<dbReference type="SMART" id="SM00199">
    <property type="entry name" value="SCY"/>
    <property type="match status" value="1"/>
</dbReference>
<keyword evidence="3" id="KW-0964">Secreted</keyword>
<dbReference type="PANTHER" id="PTHR12015:SF183">
    <property type="entry name" value="C-C MOTIF CHEMOKINE 3"/>
    <property type="match status" value="1"/>
</dbReference>
<dbReference type="AlphaFoldDB" id="A0AAV1PU26"/>
<name>A0AAV1PU26_SCOSC</name>
<dbReference type="InterPro" id="IPR039809">
    <property type="entry name" value="Chemokine_b/g/d"/>
</dbReference>
<protein>
    <submittedName>
        <fullName evidence="6">C-C motif chemokine 4-like</fullName>
    </submittedName>
</protein>
<comment type="caution">
    <text evidence="6">The sequence shown here is derived from an EMBL/GenBank/DDBJ whole genome shotgun (WGS) entry which is preliminary data.</text>
</comment>
<dbReference type="GO" id="GO:0008009">
    <property type="term" value="F:chemokine activity"/>
    <property type="evidence" value="ECO:0007669"/>
    <property type="project" value="InterPro"/>
</dbReference>
<proteinExistence type="predicted"/>
<evidence type="ECO:0000256" key="4">
    <source>
        <dbReference type="ARBA" id="ARBA00022729"/>
    </source>
</evidence>
<organism evidence="6 7">
    <name type="scientific">Scomber scombrus</name>
    <name type="common">Atlantic mackerel</name>
    <name type="synonym">Scomber vernalis</name>
    <dbReference type="NCBI Taxonomy" id="13677"/>
    <lineage>
        <taxon>Eukaryota</taxon>
        <taxon>Metazoa</taxon>
        <taxon>Chordata</taxon>
        <taxon>Craniata</taxon>
        <taxon>Vertebrata</taxon>
        <taxon>Euteleostomi</taxon>
        <taxon>Actinopterygii</taxon>
        <taxon>Neopterygii</taxon>
        <taxon>Teleostei</taxon>
        <taxon>Neoteleostei</taxon>
        <taxon>Acanthomorphata</taxon>
        <taxon>Pelagiaria</taxon>
        <taxon>Scombriformes</taxon>
        <taxon>Scombridae</taxon>
        <taxon>Scomber</taxon>
    </lineage>
</organism>
<dbReference type="SUPFAM" id="SSF54117">
    <property type="entry name" value="Interleukin 8-like chemokines"/>
    <property type="match status" value="1"/>
</dbReference>
<sequence length="159" mass="18208">MAFHSKIQHRLKIYGEKFKFRNVQVYNGHRASVTDSHSKDFRATVVRRRRTPSSSFTDSIMKTICSVLGLLLLTACCCYAMPQSLQFNTSPVNCCFNFAVRGIPVQRVSYITKSHSSCLKPAFIVHTIKGREMCYRQTFQWALNMYNKLHNTEGSGQQA</sequence>
<dbReference type="Proteomes" id="UP001314229">
    <property type="component" value="Unassembled WGS sequence"/>
</dbReference>
<dbReference type="GO" id="GO:0005615">
    <property type="term" value="C:extracellular space"/>
    <property type="evidence" value="ECO:0007669"/>
    <property type="project" value="UniProtKB-KW"/>
</dbReference>
<gene>
    <name evidence="6" type="ORF">FSCOSCO3_A001823</name>
</gene>
<evidence type="ECO:0000313" key="7">
    <source>
        <dbReference type="Proteomes" id="UP001314229"/>
    </source>
</evidence>
<evidence type="ECO:0000313" key="6">
    <source>
        <dbReference type="EMBL" id="CAK6975099.1"/>
    </source>
</evidence>
<dbReference type="InterPro" id="IPR036048">
    <property type="entry name" value="Interleukin_8-like_sf"/>
</dbReference>
<dbReference type="PANTHER" id="PTHR12015">
    <property type="entry name" value="SMALL INDUCIBLE CYTOKINE A"/>
    <property type="match status" value="1"/>
</dbReference>
<evidence type="ECO:0000256" key="2">
    <source>
        <dbReference type="ARBA" id="ARBA00022514"/>
    </source>
</evidence>